<name>A0A1F6DI96_9BACT</name>
<comment type="caution">
    <text evidence="2">The sequence shown here is derived from an EMBL/GenBank/DDBJ whole genome shotgun (WGS) entry which is preliminary data.</text>
</comment>
<evidence type="ECO:0008006" key="4">
    <source>
        <dbReference type="Google" id="ProtNLM"/>
    </source>
</evidence>
<keyword evidence="1" id="KW-0472">Membrane</keyword>
<gene>
    <name evidence="2" type="ORF">A3C87_03070</name>
</gene>
<keyword evidence="1" id="KW-1133">Transmembrane helix</keyword>
<protein>
    <recommendedName>
        <fullName evidence="4">Septum formation initiator</fullName>
    </recommendedName>
</protein>
<evidence type="ECO:0000313" key="2">
    <source>
        <dbReference type="EMBL" id="OGG61106.1"/>
    </source>
</evidence>
<feature type="transmembrane region" description="Helical" evidence="1">
    <location>
        <begin position="20"/>
        <end position="40"/>
    </location>
</feature>
<dbReference type="AlphaFoldDB" id="A0A1F6DI96"/>
<proteinExistence type="predicted"/>
<reference evidence="2 3" key="1">
    <citation type="journal article" date="2016" name="Nat. Commun.">
        <title>Thousands of microbial genomes shed light on interconnected biogeochemical processes in an aquifer system.</title>
        <authorList>
            <person name="Anantharaman K."/>
            <person name="Brown C.T."/>
            <person name="Hug L.A."/>
            <person name="Sharon I."/>
            <person name="Castelle C.J."/>
            <person name="Probst A.J."/>
            <person name="Thomas B.C."/>
            <person name="Singh A."/>
            <person name="Wilkins M.J."/>
            <person name="Karaoz U."/>
            <person name="Brodie E.L."/>
            <person name="Williams K.H."/>
            <person name="Hubbard S.S."/>
            <person name="Banfield J.F."/>
        </authorList>
    </citation>
    <scope>NUCLEOTIDE SEQUENCE [LARGE SCALE GENOMIC DNA]</scope>
</reference>
<dbReference type="STRING" id="1798491.A3C87_03070"/>
<accession>A0A1F6DI96</accession>
<keyword evidence="1" id="KW-0812">Transmembrane</keyword>
<dbReference type="EMBL" id="MFLE01000025">
    <property type="protein sequence ID" value="OGG61106.1"/>
    <property type="molecule type" value="Genomic_DNA"/>
</dbReference>
<dbReference type="Proteomes" id="UP000176511">
    <property type="component" value="Unassembled WGS sequence"/>
</dbReference>
<evidence type="ECO:0000313" key="3">
    <source>
        <dbReference type="Proteomes" id="UP000176511"/>
    </source>
</evidence>
<evidence type="ECO:0000256" key="1">
    <source>
        <dbReference type="SAM" id="Phobius"/>
    </source>
</evidence>
<organism evidence="2 3">
    <name type="scientific">Candidatus Kaiserbacteria bacterium RIFCSPHIGHO2_02_FULL_49_34</name>
    <dbReference type="NCBI Taxonomy" id="1798491"/>
    <lineage>
        <taxon>Bacteria</taxon>
        <taxon>Candidatus Kaiseribacteriota</taxon>
    </lineage>
</organism>
<sequence>MKTPRIHTPSAWSRFVHSPITLGVCVLVTLYTSSIIFTQWKKERLWNARAEDRAIDVRAARDRHDTLKARVAYAESDAGKEEYIRQSFDVAQKGESLVILPETKKEEIVPDELELPEEKSWWQKFIAKILNI</sequence>